<dbReference type="GO" id="GO:0003677">
    <property type="term" value="F:DNA binding"/>
    <property type="evidence" value="ECO:0007669"/>
    <property type="project" value="UniProtKB-KW"/>
</dbReference>
<dbReference type="InterPro" id="IPR036390">
    <property type="entry name" value="WH_DNA-bd_sf"/>
</dbReference>
<comment type="caution">
    <text evidence="5">The sequence shown here is derived from an EMBL/GenBank/DDBJ whole genome shotgun (WGS) entry which is preliminary data.</text>
</comment>
<dbReference type="GO" id="GO:0003700">
    <property type="term" value="F:DNA-binding transcription factor activity"/>
    <property type="evidence" value="ECO:0007669"/>
    <property type="project" value="InterPro"/>
</dbReference>
<evidence type="ECO:0000256" key="1">
    <source>
        <dbReference type="ARBA" id="ARBA00023015"/>
    </source>
</evidence>
<sequence length="107" mass="11992">MEKTEMERLRLKAEVFKALGHPIRLGVVEFLGDGEKCVCEIVDHVGTGMSNVSKHLAILKKAGVVADRRDGLNILYRVTMCCCQDFSRCIEGVVIQRLEEQRSIMVA</sequence>
<evidence type="ECO:0000313" key="5">
    <source>
        <dbReference type="EMBL" id="HGH60114.1"/>
    </source>
</evidence>
<keyword evidence="3" id="KW-0804">Transcription</keyword>
<dbReference type="Gene3D" id="1.10.10.10">
    <property type="entry name" value="Winged helix-like DNA-binding domain superfamily/Winged helix DNA-binding domain"/>
    <property type="match status" value="1"/>
</dbReference>
<organism evidence="5">
    <name type="scientific">Desulfomonile tiedjei</name>
    <dbReference type="NCBI Taxonomy" id="2358"/>
    <lineage>
        <taxon>Bacteria</taxon>
        <taxon>Pseudomonadati</taxon>
        <taxon>Thermodesulfobacteriota</taxon>
        <taxon>Desulfomonilia</taxon>
        <taxon>Desulfomonilales</taxon>
        <taxon>Desulfomonilaceae</taxon>
        <taxon>Desulfomonile</taxon>
    </lineage>
</organism>
<evidence type="ECO:0000259" key="4">
    <source>
        <dbReference type="PROSITE" id="PS50987"/>
    </source>
</evidence>
<dbReference type="InterPro" id="IPR051011">
    <property type="entry name" value="Metal_resp_trans_reg"/>
</dbReference>
<evidence type="ECO:0000256" key="2">
    <source>
        <dbReference type="ARBA" id="ARBA00023125"/>
    </source>
</evidence>
<reference evidence="5" key="1">
    <citation type="journal article" date="2020" name="mSystems">
        <title>Genome- and Community-Level Interaction Insights into Carbon Utilization and Element Cycling Functions of Hydrothermarchaeota in Hydrothermal Sediment.</title>
        <authorList>
            <person name="Zhou Z."/>
            <person name="Liu Y."/>
            <person name="Xu W."/>
            <person name="Pan J."/>
            <person name="Luo Z.H."/>
            <person name="Li M."/>
        </authorList>
    </citation>
    <scope>NUCLEOTIDE SEQUENCE [LARGE SCALE GENOMIC DNA]</scope>
    <source>
        <strain evidence="5">SpSt-769</strain>
    </source>
</reference>
<name>A0A7C4ETM0_9BACT</name>
<dbReference type="PROSITE" id="PS50987">
    <property type="entry name" value="HTH_ARSR_2"/>
    <property type="match status" value="1"/>
</dbReference>
<evidence type="ECO:0000256" key="3">
    <source>
        <dbReference type="ARBA" id="ARBA00023163"/>
    </source>
</evidence>
<dbReference type="Pfam" id="PF01022">
    <property type="entry name" value="HTH_5"/>
    <property type="match status" value="1"/>
</dbReference>
<dbReference type="SMART" id="SM00418">
    <property type="entry name" value="HTH_ARSR"/>
    <property type="match status" value="1"/>
</dbReference>
<dbReference type="InterPro" id="IPR001845">
    <property type="entry name" value="HTH_ArsR_DNA-bd_dom"/>
</dbReference>
<dbReference type="InterPro" id="IPR036388">
    <property type="entry name" value="WH-like_DNA-bd_sf"/>
</dbReference>
<feature type="domain" description="HTH arsR-type" evidence="4">
    <location>
        <begin position="4"/>
        <end position="101"/>
    </location>
</feature>
<dbReference type="SUPFAM" id="SSF46785">
    <property type="entry name" value="Winged helix' DNA-binding domain"/>
    <property type="match status" value="1"/>
</dbReference>
<accession>A0A7C4ETM0</accession>
<dbReference type="AlphaFoldDB" id="A0A7C4ETM0"/>
<dbReference type="PANTHER" id="PTHR43132">
    <property type="entry name" value="ARSENICAL RESISTANCE OPERON REPRESSOR ARSR-RELATED"/>
    <property type="match status" value="1"/>
</dbReference>
<dbReference type="EMBL" id="DTGT01000073">
    <property type="protein sequence ID" value="HGH60114.1"/>
    <property type="molecule type" value="Genomic_DNA"/>
</dbReference>
<dbReference type="NCBIfam" id="NF033788">
    <property type="entry name" value="HTH_metalloreg"/>
    <property type="match status" value="1"/>
</dbReference>
<keyword evidence="2" id="KW-0238">DNA-binding</keyword>
<dbReference type="CDD" id="cd00090">
    <property type="entry name" value="HTH_ARSR"/>
    <property type="match status" value="1"/>
</dbReference>
<dbReference type="PANTHER" id="PTHR43132:SF2">
    <property type="entry name" value="ARSENICAL RESISTANCE OPERON REPRESSOR ARSR-RELATED"/>
    <property type="match status" value="1"/>
</dbReference>
<gene>
    <name evidence="5" type="ORF">ENV54_02310</name>
</gene>
<dbReference type="PRINTS" id="PR00778">
    <property type="entry name" value="HTHARSR"/>
</dbReference>
<protein>
    <submittedName>
        <fullName evidence="5">ArsR family transcriptional regulator</fullName>
    </submittedName>
</protein>
<proteinExistence type="predicted"/>
<dbReference type="InterPro" id="IPR011991">
    <property type="entry name" value="ArsR-like_HTH"/>
</dbReference>
<keyword evidence="1" id="KW-0805">Transcription regulation</keyword>